<accession>A0A1X7UU40</accession>
<organism evidence="2">
    <name type="scientific">Amphimedon queenslandica</name>
    <name type="common">Sponge</name>
    <dbReference type="NCBI Taxonomy" id="400682"/>
    <lineage>
        <taxon>Eukaryota</taxon>
        <taxon>Metazoa</taxon>
        <taxon>Porifera</taxon>
        <taxon>Demospongiae</taxon>
        <taxon>Heteroscleromorpha</taxon>
        <taxon>Haplosclerida</taxon>
        <taxon>Niphatidae</taxon>
        <taxon>Amphimedon</taxon>
    </lineage>
</organism>
<dbReference type="AlphaFoldDB" id="A0A1X7UU40"/>
<feature type="region of interest" description="Disordered" evidence="1">
    <location>
        <begin position="170"/>
        <end position="192"/>
    </location>
</feature>
<sequence length="192" mass="21202">MANKPKILPDTSSGSESWDKCIIHFANCATVNEWDDGKKFAFLTVQLLGSVESAFQSLPDDKKDPSNHAVAALNKYIDSPGKCDFYLTELSTRKCDPTESWVDYSEVLRHLAEKAYPDLDKLATEQIALIQFAAAVAATASTSANEKLIDAVQVLTGRLEKLEAKLAGSNRTLRSQYKPQRPPSRRDPQSIV</sequence>
<dbReference type="EnsemblMetazoa" id="Aqu2.1.31293_001">
    <property type="protein sequence ID" value="Aqu2.1.31293_001"/>
    <property type="gene ID" value="Aqu2.1.31293"/>
</dbReference>
<reference evidence="2" key="1">
    <citation type="submission" date="2017-05" db="UniProtKB">
        <authorList>
            <consortium name="EnsemblMetazoa"/>
        </authorList>
    </citation>
    <scope>IDENTIFICATION</scope>
</reference>
<proteinExistence type="predicted"/>
<evidence type="ECO:0000256" key="1">
    <source>
        <dbReference type="SAM" id="MobiDB-lite"/>
    </source>
</evidence>
<evidence type="ECO:0008006" key="3">
    <source>
        <dbReference type="Google" id="ProtNLM"/>
    </source>
</evidence>
<dbReference type="OrthoDB" id="775972at2759"/>
<protein>
    <recommendedName>
        <fullName evidence="3">Retrotransposon gag domain-containing protein</fullName>
    </recommendedName>
</protein>
<evidence type="ECO:0000313" key="2">
    <source>
        <dbReference type="EnsemblMetazoa" id="Aqu2.1.31293_001"/>
    </source>
</evidence>
<name>A0A1X7UU40_AMPQE</name>
<dbReference type="InParanoid" id="A0A1X7UU40"/>